<accession>A0A1F8C1R3</accession>
<keyword evidence="1" id="KW-0378">Hydrolase</keyword>
<dbReference type="Pfam" id="PF00293">
    <property type="entry name" value="NUDIX"/>
    <property type="match status" value="1"/>
</dbReference>
<dbReference type="PANTHER" id="PTHR43736">
    <property type="entry name" value="ADP-RIBOSE PYROPHOSPHATASE"/>
    <property type="match status" value="1"/>
</dbReference>
<dbReference type="InterPro" id="IPR020476">
    <property type="entry name" value="Nudix_hydrolase"/>
</dbReference>
<dbReference type="PROSITE" id="PS51462">
    <property type="entry name" value="NUDIX"/>
    <property type="match status" value="1"/>
</dbReference>
<dbReference type="PRINTS" id="PR00502">
    <property type="entry name" value="NUDIXFAMILY"/>
</dbReference>
<organism evidence="3 4">
    <name type="scientific">Candidatus Woesebacteria bacterium RIFCSPLOWO2_01_FULL_44_14</name>
    <dbReference type="NCBI Taxonomy" id="1802525"/>
    <lineage>
        <taxon>Bacteria</taxon>
        <taxon>Candidatus Woeseibacteriota</taxon>
    </lineage>
</organism>
<evidence type="ECO:0000256" key="1">
    <source>
        <dbReference type="ARBA" id="ARBA00022801"/>
    </source>
</evidence>
<evidence type="ECO:0000313" key="4">
    <source>
        <dbReference type="Proteomes" id="UP000178429"/>
    </source>
</evidence>
<sequence length="138" mass="15691">MARTGTRAVAIIIKDNKVALIHRKKEGRDYWVFPGGGVEKGETPEKAVIREVQEELSLTGKVERLLFSVESYPNGNKDPYFLCSVGSEEIELGGPEKQRHSKENWYAPQWVEFEKVGSLNLLPETAKEQFLEKVRSEL</sequence>
<dbReference type="GO" id="GO:0016787">
    <property type="term" value="F:hydrolase activity"/>
    <property type="evidence" value="ECO:0007669"/>
    <property type="project" value="UniProtKB-KW"/>
</dbReference>
<dbReference type="SUPFAM" id="SSF55811">
    <property type="entry name" value="Nudix"/>
    <property type="match status" value="1"/>
</dbReference>
<dbReference type="InterPro" id="IPR015797">
    <property type="entry name" value="NUDIX_hydrolase-like_dom_sf"/>
</dbReference>
<dbReference type="PANTHER" id="PTHR43736:SF2">
    <property type="entry name" value="MUTT_NUDIX FAMILY PROTEIN"/>
    <property type="match status" value="1"/>
</dbReference>
<dbReference type="InterPro" id="IPR000086">
    <property type="entry name" value="NUDIX_hydrolase_dom"/>
</dbReference>
<proteinExistence type="predicted"/>
<reference evidence="3 4" key="1">
    <citation type="journal article" date="2016" name="Nat. Commun.">
        <title>Thousands of microbial genomes shed light on interconnected biogeochemical processes in an aquifer system.</title>
        <authorList>
            <person name="Anantharaman K."/>
            <person name="Brown C.T."/>
            <person name="Hug L.A."/>
            <person name="Sharon I."/>
            <person name="Castelle C.J."/>
            <person name="Probst A.J."/>
            <person name="Thomas B.C."/>
            <person name="Singh A."/>
            <person name="Wilkins M.J."/>
            <person name="Karaoz U."/>
            <person name="Brodie E.L."/>
            <person name="Williams K.H."/>
            <person name="Hubbard S.S."/>
            <person name="Banfield J.F."/>
        </authorList>
    </citation>
    <scope>NUCLEOTIDE SEQUENCE [LARGE SCALE GENOMIC DNA]</scope>
</reference>
<protein>
    <recommendedName>
        <fullName evidence="2">Nudix hydrolase domain-containing protein</fullName>
    </recommendedName>
</protein>
<dbReference type="EMBL" id="MGHL01000006">
    <property type="protein sequence ID" value="OGM70276.1"/>
    <property type="molecule type" value="Genomic_DNA"/>
</dbReference>
<dbReference type="Gene3D" id="3.90.79.10">
    <property type="entry name" value="Nucleoside Triphosphate Pyrophosphohydrolase"/>
    <property type="match status" value="1"/>
</dbReference>
<evidence type="ECO:0000313" key="3">
    <source>
        <dbReference type="EMBL" id="OGM70276.1"/>
    </source>
</evidence>
<comment type="caution">
    <text evidence="3">The sequence shown here is derived from an EMBL/GenBank/DDBJ whole genome shotgun (WGS) entry which is preliminary data.</text>
</comment>
<dbReference type="AlphaFoldDB" id="A0A1F8C1R3"/>
<gene>
    <name evidence="3" type="ORF">A2975_04365</name>
</gene>
<feature type="domain" description="Nudix hydrolase" evidence="2">
    <location>
        <begin position="2"/>
        <end position="136"/>
    </location>
</feature>
<evidence type="ECO:0000259" key="2">
    <source>
        <dbReference type="PROSITE" id="PS51462"/>
    </source>
</evidence>
<dbReference type="STRING" id="1802525.A2975_04365"/>
<name>A0A1F8C1R3_9BACT</name>
<dbReference type="Proteomes" id="UP000178429">
    <property type="component" value="Unassembled WGS sequence"/>
</dbReference>